<reference evidence="2" key="1">
    <citation type="journal article" date="2014" name="Front. Microbiol.">
        <title>High frequency of phylogenetically diverse reductive dehalogenase-homologous genes in deep subseafloor sedimentary metagenomes.</title>
        <authorList>
            <person name="Kawai M."/>
            <person name="Futagami T."/>
            <person name="Toyoda A."/>
            <person name="Takaki Y."/>
            <person name="Nishi S."/>
            <person name="Hori S."/>
            <person name="Arai W."/>
            <person name="Tsubouchi T."/>
            <person name="Morono Y."/>
            <person name="Uchiyama I."/>
            <person name="Ito T."/>
            <person name="Fujiyama A."/>
            <person name="Inagaki F."/>
            <person name="Takami H."/>
        </authorList>
    </citation>
    <scope>NUCLEOTIDE SEQUENCE</scope>
    <source>
        <strain evidence="2">Expedition CK06-06</strain>
    </source>
</reference>
<organism evidence="2">
    <name type="scientific">marine sediment metagenome</name>
    <dbReference type="NCBI Taxonomy" id="412755"/>
    <lineage>
        <taxon>unclassified sequences</taxon>
        <taxon>metagenomes</taxon>
        <taxon>ecological metagenomes</taxon>
    </lineage>
</organism>
<dbReference type="EMBL" id="BART01036345">
    <property type="protein sequence ID" value="GAH10029.1"/>
    <property type="molecule type" value="Genomic_DNA"/>
</dbReference>
<protein>
    <submittedName>
        <fullName evidence="2">Uncharacterized protein</fullName>
    </submittedName>
</protein>
<accession>X1DYP4</accession>
<dbReference type="AlphaFoldDB" id="X1DYP4"/>
<feature type="non-terminal residue" evidence="2">
    <location>
        <position position="1"/>
    </location>
</feature>
<comment type="caution">
    <text evidence="2">The sequence shown here is derived from an EMBL/GenBank/DDBJ whole genome shotgun (WGS) entry which is preliminary data.</text>
</comment>
<feature type="coiled-coil region" evidence="1">
    <location>
        <begin position="43"/>
        <end position="79"/>
    </location>
</feature>
<evidence type="ECO:0000313" key="2">
    <source>
        <dbReference type="EMBL" id="GAH10029.1"/>
    </source>
</evidence>
<sequence>HFVDRLRIQKYIAAITLYLEHNFTGRKIAEVFSLGGSGFKQLLQGAEKAVKRIKNKQDLLLAEQKVKDAQEELGFLKSNTPSYSREELEEYCVDGEPE</sequence>
<proteinExistence type="predicted"/>
<gene>
    <name evidence="2" type="ORF">S01H4_61333</name>
</gene>
<evidence type="ECO:0000256" key="1">
    <source>
        <dbReference type="SAM" id="Coils"/>
    </source>
</evidence>
<keyword evidence="1" id="KW-0175">Coiled coil</keyword>
<name>X1DYP4_9ZZZZ</name>